<keyword evidence="1" id="KW-1133">Transmembrane helix</keyword>
<keyword evidence="1" id="KW-0472">Membrane</keyword>
<gene>
    <name evidence="3" type="ORF">EV685_2400</name>
</gene>
<dbReference type="OrthoDB" id="784276at2"/>
<proteinExistence type="predicted"/>
<sequence length="358" mass="40507">MSKSDAIVVPARRPSLWRHADGALLNTLALGWTLSCWAGSLALLVSGPSWLRVLGTLGLAHALILSAYFLHEFAHHSIFRKPAVNRRWGEAMGWLAGSAYARFDDLRHKHMRHHVDRADVITFDVRRFLREGPAWLRRLVLACEWAHIPAVEVLMHGYVIVQPFLLDDRRDRRARVIGVLAVRLTAFALLAWASPWALLGYLVAWLLMVTALRYADAYQHTYEAFATNDLHAPMPPVADGAAPRDHAYEQHNTYSNLVSTRWPWLNLLLLNFAFHNAHHERPVEPWHRLPALHAALYPEAAGDAEGHAQTLPMARYLRSYHRHRLSRVLDDDYGAVGTGRDRADGFRGAYGVSFLTAV</sequence>
<keyword evidence="4" id="KW-1185">Reference proteome</keyword>
<evidence type="ECO:0000313" key="3">
    <source>
        <dbReference type="EMBL" id="RZS54915.1"/>
    </source>
</evidence>
<feature type="transmembrane region" description="Helical" evidence="1">
    <location>
        <begin position="23"/>
        <end position="44"/>
    </location>
</feature>
<feature type="domain" description="Fatty acid desaturase" evidence="2">
    <location>
        <begin position="48"/>
        <end position="301"/>
    </location>
</feature>
<name>A0A4Q7LJV3_9BURK</name>
<dbReference type="EMBL" id="SGWV01000009">
    <property type="protein sequence ID" value="RZS54915.1"/>
    <property type="molecule type" value="Genomic_DNA"/>
</dbReference>
<feature type="transmembrane region" description="Helical" evidence="1">
    <location>
        <begin position="50"/>
        <end position="70"/>
    </location>
</feature>
<dbReference type="AlphaFoldDB" id="A0A4Q7LJV3"/>
<evidence type="ECO:0000259" key="2">
    <source>
        <dbReference type="Pfam" id="PF00487"/>
    </source>
</evidence>
<dbReference type="Pfam" id="PF00487">
    <property type="entry name" value="FA_desaturase"/>
    <property type="match status" value="1"/>
</dbReference>
<comment type="caution">
    <text evidence="3">The sequence shown here is derived from an EMBL/GenBank/DDBJ whole genome shotgun (WGS) entry which is preliminary data.</text>
</comment>
<keyword evidence="1" id="KW-0812">Transmembrane</keyword>
<accession>A0A4Q7LJV3</accession>
<organism evidence="3 4">
    <name type="scientific">Sphaerotilus mobilis</name>
    <dbReference type="NCBI Taxonomy" id="47994"/>
    <lineage>
        <taxon>Bacteria</taxon>
        <taxon>Pseudomonadati</taxon>
        <taxon>Pseudomonadota</taxon>
        <taxon>Betaproteobacteria</taxon>
        <taxon>Burkholderiales</taxon>
        <taxon>Sphaerotilaceae</taxon>
        <taxon>Sphaerotilus</taxon>
    </lineage>
</organism>
<protein>
    <submittedName>
        <fullName evidence="3">Fatty acid desaturase</fullName>
    </submittedName>
</protein>
<reference evidence="3 4" key="1">
    <citation type="submission" date="2019-02" db="EMBL/GenBank/DDBJ databases">
        <title>Genomic Encyclopedia of Type Strains, Phase IV (KMG-IV): sequencing the most valuable type-strain genomes for metagenomic binning, comparative biology and taxonomic classification.</title>
        <authorList>
            <person name="Goeker M."/>
        </authorList>
    </citation>
    <scope>NUCLEOTIDE SEQUENCE [LARGE SCALE GENOMIC DNA]</scope>
    <source>
        <strain evidence="3 4">DSM 10617</strain>
    </source>
</reference>
<dbReference type="InterPro" id="IPR005804">
    <property type="entry name" value="FA_desaturase_dom"/>
</dbReference>
<dbReference type="RefSeq" id="WP_130482225.1">
    <property type="nucleotide sequence ID" value="NZ_SGWV01000009.1"/>
</dbReference>
<dbReference type="GO" id="GO:0006629">
    <property type="term" value="P:lipid metabolic process"/>
    <property type="evidence" value="ECO:0007669"/>
    <property type="project" value="InterPro"/>
</dbReference>
<evidence type="ECO:0000256" key="1">
    <source>
        <dbReference type="SAM" id="Phobius"/>
    </source>
</evidence>
<evidence type="ECO:0000313" key="4">
    <source>
        <dbReference type="Proteomes" id="UP000293433"/>
    </source>
</evidence>
<dbReference type="Proteomes" id="UP000293433">
    <property type="component" value="Unassembled WGS sequence"/>
</dbReference>
<feature type="transmembrane region" description="Helical" evidence="1">
    <location>
        <begin position="174"/>
        <end position="192"/>
    </location>
</feature>